<feature type="domain" description="C2H2-type" evidence="7">
    <location>
        <begin position="507"/>
        <end position="535"/>
    </location>
</feature>
<dbReference type="InterPro" id="IPR012934">
    <property type="entry name" value="Znf_AD"/>
</dbReference>
<dbReference type="AlphaFoldDB" id="A0A8J6HSW5"/>
<accession>A0A8J6HSW5</accession>
<keyword evidence="4 6" id="KW-0862">Zinc</keyword>
<evidence type="ECO:0000256" key="5">
    <source>
        <dbReference type="PROSITE-ProRule" id="PRU00042"/>
    </source>
</evidence>
<feature type="binding site" evidence="6">
    <location>
        <position position="80"/>
    </location>
    <ligand>
        <name>Zn(2+)</name>
        <dbReference type="ChEBI" id="CHEBI:29105"/>
    </ligand>
</feature>
<dbReference type="SMART" id="SM00868">
    <property type="entry name" value="zf-AD"/>
    <property type="match status" value="1"/>
</dbReference>
<reference evidence="9" key="2">
    <citation type="submission" date="2021-08" db="EMBL/GenBank/DDBJ databases">
        <authorList>
            <person name="Eriksson T."/>
        </authorList>
    </citation>
    <scope>NUCLEOTIDE SEQUENCE</scope>
    <source>
        <strain evidence="9">Stoneville</strain>
        <tissue evidence="9">Whole head</tissue>
    </source>
</reference>
<gene>
    <name evidence="9" type="ORF">GEV33_003163</name>
</gene>
<dbReference type="GO" id="GO:0005634">
    <property type="term" value="C:nucleus"/>
    <property type="evidence" value="ECO:0007669"/>
    <property type="project" value="InterPro"/>
</dbReference>
<dbReference type="Gene3D" id="3.40.1800.20">
    <property type="match status" value="1"/>
</dbReference>
<dbReference type="SUPFAM" id="SSF57667">
    <property type="entry name" value="beta-beta-alpha zinc fingers"/>
    <property type="match status" value="5"/>
</dbReference>
<feature type="binding site" evidence="6">
    <location>
        <position position="126"/>
    </location>
    <ligand>
        <name>Zn(2+)</name>
        <dbReference type="ChEBI" id="CHEBI:29105"/>
    </ligand>
</feature>
<dbReference type="PROSITE" id="PS00028">
    <property type="entry name" value="ZINC_FINGER_C2H2_1"/>
    <property type="match status" value="9"/>
</dbReference>
<sequence>MAKNQPRILRPKQLLPSPSPQQMFVLLPQNLSANGNLVLFPNGATAAPTLPAPLPRKPYFRCVKGYTSDKKDVGNICRTCYRAVFNEHYIKLYDDENKESSEKLRQMLTQVVPAIDLEVYLDAVMCVKCVKMLFDSYDFTTKCLETEQKFNTWVAQRKGVLNNDVNLLILVEESTDKDNVEQIQIEKSDSQGSDVVNSVVLDHDYATVKDQSVARGMKKKFSYRVKLSGEEAAKRVKLKRETVRGPFLCECCGQLFKTYQAFVVHMSAHDSGVKESLHECPHCTYSAVSALLLKRHMWKHAPPTHKCGDCTRSFRTSKALQSHVKHVHLGLADPVQCHVCGKSFKYYTSLNMHLISHNPEPHLKFTCEICDKKFALKRQYVNHLISHDTTRFACDLCGKKLKRKENLQKHREIFHENKSKYQCDVCRKCYWKEEDLARHKIRIHETGNDYRCSICDTYFPTQAKYNRHLSGVHREKTYECDICGKKLKYARSFKIHYEIFHGNRGKFKCEICDKGYWKQEDLLKHEFKVHRIETPDDDLDLFGGEGAEGFVEFDMDKENVSVDDFESLF</sequence>
<evidence type="ECO:0000259" key="7">
    <source>
        <dbReference type="PROSITE" id="PS50157"/>
    </source>
</evidence>
<feature type="domain" description="C2H2-type" evidence="7">
    <location>
        <begin position="305"/>
        <end position="333"/>
    </location>
</feature>
<evidence type="ECO:0000256" key="3">
    <source>
        <dbReference type="ARBA" id="ARBA00022771"/>
    </source>
</evidence>
<dbReference type="PANTHER" id="PTHR24379">
    <property type="entry name" value="KRAB AND ZINC FINGER DOMAIN-CONTAINING"/>
    <property type="match status" value="1"/>
</dbReference>
<evidence type="ECO:0000256" key="1">
    <source>
        <dbReference type="ARBA" id="ARBA00022723"/>
    </source>
</evidence>
<keyword evidence="10" id="KW-1185">Reference proteome</keyword>
<dbReference type="PROSITE" id="PS50157">
    <property type="entry name" value="ZINC_FINGER_C2H2_2"/>
    <property type="match status" value="9"/>
</dbReference>
<dbReference type="PROSITE" id="PS51915">
    <property type="entry name" value="ZAD"/>
    <property type="match status" value="1"/>
</dbReference>
<evidence type="ECO:0000313" key="10">
    <source>
        <dbReference type="Proteomes" id="UP000719412"/>
    </source>
</evidence>
<feature type="domain" description="C2H2-type" evidence="7">
    <location>
        <begin position="392"/>
        <end position="420"/>
    </location>
</feature>
<dbReference type="InterPro" id="IPR036236">
    <property type="entry name" value="Znf_C2H2_sf"/>
</dbReference>
<feature type="domain" description="C2H2-type" evidence="7">
    <location>
        <begin position="247"/>
        <end position="269"/>
    </location>
</feature>
<evidence type="ECO:0000313" key="9">
    <source>
        <dbReference type="EMBL" id="KAH0819628.1"/>
    </source>
</evidence>
<evidence type="ECO:0000256" key="2">
    <source>
        <dbReference type="ARBA" id="ARBA00022737"/>
    </source>
</evidence>
<feature type="domain" description="ZAD" evidence="8">
    <location>
        <begin position="75"/>
        <end position="153"/>
    </location>
</feature>
<dbReference type="SUPFAM" id="SSF57716">
    <property type="entry name" value="Glucocorticoid receptor-like (DNA-binding domain)"/>
    <property type="match status" value="1"/>
</dbReference>
<evidence type="ECO:0000256" key="4">
    <source>
        <dbReference type="ARBA" id="ARBA00022833"/>
    </source>
</evidence>
<dbReference type="Proteomes" id="UP000719412">
    <property type="component" value="Unassembled WGS sequence"/>
</dbReference>
<reference evidence="9" key="1">
    <citation type="journal article" date="2020" name="J Insects Food Feed">
        <title>The yellow mealworm (Tenebrio molitor) genome: a resource for the emerging insects as food and feed industry.</title>
        <authorList>
            <person name="Eriksson T."/>
            <person name="Andere A."/>
            <person name="Kelstrup H."/>
            <person name="Emery V."/>
            <person name="Picard C."/>
        </authorList>
    </citation>
    <scope>NUCLEOTIDE SEQUENCE</scope>
    <source>
        <strain evidence="9">Stoneville</strain>
        <tissue evidence="9">Whole head</tissue>
    </source>
</reference>
<organism evidence="9 10">
    <name type="scientific">Tenebrio molitor</name>
    <name type="common">Yellow mealworm beetle</name>
    <dbReference type="NCBI Taxonomy" id="7067"/>
    <lineage>
        <taxon>Eukaryota</taxon>
        <taxon>Metazoa</taxon>
        <taxon>Ecdysozoa</taxon>
        <taxon>Arthropoda</taxon>
        <taxon>Hexapoda</taxon>
        <taxon>Insecta</taxon>
        <taxon>Pterygota</taxon>
        <taxon>Neoptera</taxon>
        <taxon>Endopterygota</taxon>
        <taxon>Coleoptera</taxon>
        <taxon>Polyphaga</taxon>
        <taxon>Cucujiformia</taxon>
        <taxon>Tenebrionidae</taxon>
        <taxon>Tenebrio</taxon>
    </lineage>
</organism>
<comment type="caution">
    <text evidence="9">The sequence shown here is derived from an EMBL/GenBank/DDBJ whole genome shotgun (WGS) entry which is preliminary data.</text>
</comment>
<keyword evidence="1 6" id="KW-0479">Metal-binding</keyword>
<dbReference type="Pfam" id="PF00096">
    <property type="entry name" value="zf-C2H2"/>
    <property type="match status" value="5"/>
</dbReference>
<proteinExistence type="predicted"/>
<dbReference type="Pfam" id="PF13912">
    <property type="entry name" value="zf-C2H2_6"/>
    <property type="match status" value="1"/>
</dbReference>
<feature type="domain" description="C2H2-type" evidence="7">
    <location>
        <begin position="450"/>
        <end position="478"/>
    </location>
</feature>
<dbReference type="SMART" id="SM00355">
    <property type="entry name" value="ZnF_C2H2"/>
    <property type="match status" value="10"/>
</dbReference>
<name>A0A8J6HSW5_TENMO</name>
<dbReference type="InterPro" id="IPR013087">
    <property type="entry name" value="Znf_C2H2_type"/>
</dbReference>
<feature type="domain" description="C2H2-type" evidence="7">
    <location>
        <begin position="478"/>
        <end position="506"/>
    </location>
</feature>
<dbReference type="Gene3D" id="3.30.160.60">
    <property type="entry name" value="Classic Zinc Finger"/>
    <property type="match status" value="6"/>
</dbReference>
<feature type="binding site" evidence="6">
    <location>
        <position position="77"/>
    </location>
    <ligand>
        <name>Zn(2+)</name>
        <dbReference type="ChEBI" id="CHEBI:29105"/>
    </ligand>
</feature>
<dbReference type="GO" id="GO:0008270">
    <property type="term" value="F:zinc ion binding"/>
    <property type="evidence" value="ECO:0007669"/>
    <property type="project" value="UniProtKB-UniRule"/>
</dbReference>
<dbReference type="EMBL" id="JABDTM020014097">
    <property type="protein sequence ID" value="KAH0819628.1"/>
    <property type="molecule type" value="Genomic_DNA"/>
</dbReference>
<evidence type="ECO:0000256" key="6">
    <source>
        <dbReference type="PROSITE-ProRule" id="PRU01263"/>
    </source>
</evidence>
<feature type="domain" description="C2H2-type" evidence="7">
    <location>
        <begin position="421"/>
        <end position="449"/>
    </location>
</feature>
<keyword evidence="2" id="KW-0677">Repeat</keyword>
<feature type="domain" description="C2H2-type" evidence="7">
    <location>
        <begin position="335"/>
        <end position="362"/>
    </location>
</feature>
<evidence type="ECO:0000259" key="8">
    <source>
        <dbReference type="PROSITE" id="PS51915"/>
    </source>
</evidence>
<feature type="domain" description="C2H2-type" evidence="7">
    <location>
        <begin position="365"/>
        <end position="392"/>
    </location>
</feature>
<keyword evidence="3 5" id="KW-0863">Zinc-finger</keyword>
<protein>
    <submittedName>
        <fullName evidence="9">Uncharacterized protein</fullName>
    </submittedName>
</protein>
<feature type="binding site" evidence="6">
    <location>
        <position position="129"/>
    </location>
    <ligand>
        <name>Zn(2+)</name>
        <dbReference type="ChEBI" id="CHEBI:29105"/>
    </ligand>
</feature>
<dbReference type="PANTHER" id="PTHR24379:SF125">
    <property type="entry name" value="C2H2-TYPE DOMAIN-CONTAINING PROTEIN"/>
    <property type="match status" value="1"/>
</dbReference>